<dbReference type="InterPro" id="IPR000979">
    <property type="entry name" value="Phosphodiesterase_MJ0936/Vps29"/>
</dbReference>
<keyword evidence="2 4" id="KW-0479">Metal-binding</keyword>
<dbReference type="InterPro" id="IPR024654">
    <property type="entry name" value="Calcineurin-like_PHP_lpxH"/>
</dbReference>
<dbReference type="NCBIfam" id="TIGR00040">
    <property type="entry name" value="yfcE"/>
    <property type="match status" value="1"/>
</dbReference>
<dbReference type="Pfam" id="PF12850">
    <property type="entry name" value="Metallophos_2"/>
    <property type="match status" value="1"/>
</dbReference>
<dbReference type="PANTHER" id="PTHR11124">
    <property type="entry name" value="VACUOLAR SORTING PROTEIN VPS29"/>
    <property type="match status" value="1"/>
</dbReference>
<comment type="similarity">
    <text evidence="1 4">Belongs to the metallophosphoesterase superfamily. YfcE family.</text>
</comment>
<feature type="domain" description="Calcineurin-like phosphoesterase" evidence="5">
    <location>
        <begin position="3"/>
        <end position="134"/>
    </location>
</feature>
<sequence length="154" mass="17925">MAKILVISDSHGKFDKIHKMVEKEKPDYIIFTGDHSKDGIELSYLYNDKIKFYIVKGNTDYMDRDSKEELEIQIDGFKFLLTHGHLYGVKRGYDNLKLVAEKKKVDVVIFGHTHNKYYEKYKNIEIFNPGAAQDGNYGIIEIEGDKIKFMHKGL</sequence>
<dbReference type="Gene3D" id="3.60.21.10">
    <property type="match status" value="1"/>
</dbReference>
<evidence type="ECO:0000256" key="1">
    <source>
        <dbReference type="ARBA" id="ARBA00008950"/>
    </source>
</evidence>
<organism evidence="6 7">
    <name type="scientific">Haliovirga abyssi</name>
    <dbReference type="NCBI Taxonomy" id="2996794"/>
    <lineage>
        <taxon>Bacteria</taxon>
        <taxon>Fusobacteriati</taxon>
        <taxon>Fusobacteriota</taxon>
        <taxon>Fusobacteriia</taxon>
        <taxon>Fusobacteriales</taxon>
        <taxon>Haliovirgaceae</taxon>
        <taxon>Haliovirga</taxon>
    </lineage>
</organism>
<dbReference type="Proteomes" id="UP001321582">
    <property type="component" value="Chromosome"/>
</dbReference>
<dbReference type="EMBL" id="AP027059">
    <property type="protein sequence ID" value="BDU51345.1"/>
    <property type="molecule type" value="Genomic_DNA"/>
</dbReference>
<accession>A0AAU9E4B9</accession>
<dbReference type="PROSITE" id="PS01269">
    <property type="entry name" value="UPF0025"/>
    <property type="match status" value="1"/>
</dbReference>
<dbReference type="InterPro" id="IPR020935">
    <property type="entry name" value="PdiEstase_YfcE_CS"/>
</dbReference>
<comment type="cofactor">
    <cofactor evidence="4">
        <name>a divalent metal cation</name>
        <dbReference type="ChEBI" id="CHEBI:60240"/>
    </cofactor>
</comment>
<keyword evidence="3" id="KW-0378">Hydrolase</keyword>
<protein>
    <recommendedName>
        <fullName evidence="4">Phosphoesterase</fullName>
        <ecNumber evidence="4">3.1.4.-</ecNumber>
    </recommendedName>
</protein>
<gene>
    <name evidence="6" type="ORF">HLVA_19140</name>
</gene>
<dbReference type="RefSeq" id="WP_307904230.1">
    <property type="nucleotide sequence ID" value="NZ_AP027059.1"/>
</dbReference>
<dbReference type="GO" id="GO:0016787">
    <property type="term" value="F:hydrolase activity"/>
    <property type="evidence" value="ECO:0007669"/>
    <property type="project" value="UniProtKB-UniRule"/>
</dbReference>
<evidence type="ECO:0000256" key="2">
    <source>
        <dbReference type="ARBA" id="ARBA00022723"/>
    </source>
</evidence>
<reference evidence="6 7" key="1">
    <citation type="submission" date="2022-11" db="EMBL/GenBank/DDBJ databases">
        <title>Haliovirga abyssi gen. nov., sp. nov., a mesophilic fermentative bacterium isolated from the Iheya North hydrothermal field and the proposal of Haliovirgaceae fam. nov.</title>
        <authorList>
            <person name="Miyazaki U."/>
            <person name="Tame A."/>
            <person name="Miyazaki J."/>
            <person name="Takai K."/>
            <person name="Sawayama S."/>
            <person name="Kitajima M."/>
            <person name="Okamoto A."/>
            <person name="Nakagawa S."/>
        </authorList>
    </citation>
    <scope>NUCLEOTIDE SEQUENCE [LARGE SCALE GENOMIC DNA]</scope>
    <source>
        <strain evidence="6 7">IC12</strain>
    </source>
</reference>
<dbReference type="KEGG" id="haby:HLVA_19140"/>
<dbReference type="GO" id="GO:0046872">
    <property type="term" value="F:metal ion binding"/>
    <property type="evidence" value="ECO:0007669"/>
    <property type="project" value="UniProtKB-KW"/>
</dbReference>
<dbReference type="AlphaFoldDB" id="A0AAU9E4B9"/>
<proteinExistence type="inferred from homology"/>
<dbReference type="EC" id="3.1.4.-" evidence="4"/>
<evidence type="ECO:0000313" key="7">
    <source>
        <dbReference type="Proteomes" id="UP001321582"/>
    </source>
</evidence>
<name>A0AAU9E4B9_9FUSO</name>
<evidence type="ECO:0000256" key="3">
    <source>
        <dbReference type="ARBA" id="ARBA00022801"/>
    </source>
</evidence>
<evidence type="ECO:0000313" key="6">
    <source>
        <dbReference type="EMBL" id="BDU51345.1"/>
    </source>
</evidence>
<dbReference type="SUPFAM" id="SSF56300">
    <property type="entry name" value="Metallo-dependent phosphatases"/>
    <property type="match status" value="1"/>
</dbReference>
<dbReference type="InterPro" id="IPR029052">
    <property type="entry name" value="Metallo-depent_PP-like"/>
</dbReference>
<evidence type="ECO:0000259" key="5">
    <source>
        <dbReference type="Pfam" id="PF12850"/>
    </source>
</evidence>
<keyword evidence="7" id="KW-1185">Reference proteome</keyword>
<evidence type="ECO:0000256" key="4">
    <source>
        <dbReference type="RuleBase" id="RU362039"/>
    </source>
</evidence>